<comment type="caution">
    <text evidence="1">The sequence shown here is derived from an EMBL/GenBank/DDBJ whole genome shotgun (WGS) entry which is preliminary data.</text>
</comment>
<dbReference type="Proteomes" id="UP000306319">
    <property type="component" value="Unassembled WGS sequence"/>
</dbReference>
<organism evidence="1 2">
    <name type="scientific">Lepagella muris</name>
    <dbReference type="NCBI Taxonomy" id="3032870"/>
    <lineage>
        <taxon>Bacteria</taxon>
        <taxon>Pseudomonadati</taxon>
        <taxon>Bacteroidota</taxon>
        <taxon>Bacteroidia</taxon>
        <taxon>Bacteroidales</taxon>
        <taxon>Muribaculaceae</taxon>
        <taxon>Lepagella</taxon>
    </lineage>
</organism>
<evidence type="ECO:0000313" key="1">
    <source>
        <dbReference type="EMBL" id="TGY79191.1"/>
    </source>
</evidence>
<reference evidence="1" key="1">
    <citation type="submission" date="2019-04" db="EMBL/GenBank/DDBJ databases">
        <title>Microbes associate with the intestines of laboratory mice.</title>
        <authorList>
            <person name="Navarre W."/>
            <person name="Wong E."/>
            <person name="Huang K."/>
            <person name="Tropini C."/>
            <person name="Ng K."/>
            <person name="Yu B."/>
        </authorList>
    </citation>
    <scope>NUCLEOTIDE SEQUENCE</scope>
    <source>
        <strain evidence="1">NM04_E33</strain>
    </source>
</reference>
<keyword evidence="2" id="KW-1185">Reference proteome</keyword>
<proteinExistence type="predicted"/>
<sequence>MNLKFLMPVCMGILPLTALAAGDITGKVINKETGDPMDFVTVQLVNAATGKPLPIGTNTDENGVFILKGVKDGKYIVKISNVGSIDQERPVEVKKDDIDLGTLRLADDTKLLQEVVVEGIRSQMRFELDKKVFSVDANVTAAGQSASELLESIPSVEVDQDGEVSLRGNSSVTIWINGKESGLTADNRAQILEQIPAETIDKIEVITNPSAKYSPEGTAGIINIVLKKNRKAGYYGSAEISGNSRGGGNAGVNVNLNSSKVDAFAGVGFRMRHAKGGSLMNREFTNGTYTKSEGESPSHGNGLFFRLGATVHLTDKDDIAANGFGMFGHNWGHSTTNYHSNVPGNWLSNLDYSHNRGDHRGAHAELSYTHKWRDNHVLDITGSFNNWSGPNNRSYLQDITYADREETIYQEQNMDMSNRSWEVKVDYTNQFNEYLKLEAGYNGNFGKENTPTDTYTGTSAADMTQDQDLYNRFIYKNNISALYATLGGKVKNFSFSAGLRAESWQVRTRSLGFGQTESDVEEFKKNNFALFPSAFISWSLPHDNEMQINYTRRLRRPWGGMLNSFRDISDPTNISYGNPELEPMYSNAFELNYIKSWTYHMISLSAYMRTSTNMMNRISYLDNDVMYTTWANVADQVNSGCEIVVKNSLFKSHLDLTTTVNLYNNHISAWNYDFKSESGNIVPISGDKQNSFAWDARMMANVRLPWSLSLQATGNYNSKMLSAQGSRQGGWSVDLGGRRVFGAWSFSVNCRDLFDSRRFKSTTTGPDYTQYNERWRNGRTVRLTIKYSFGNMKAKPSKNEGEPMDGSGYGDGGDM</sequence>
<evidence type="ECO:0000313" key="2">
    <source>
        <dbReference type="Proteomes" id="UP000306319"/>
    </source>
</evidence>
<keyword evidence="1" id="KW-0675">Receptor</keyword>
<gene>
    <name evidence="1" type="ORF">E5331_07365</name>
</gene>
<name>A0AC61RH00_9BACT</name>
<dbReference type="EMBL" id="SRYB01000008">
    <property type="protein sequence ID" value="TGY79191.1"/>
    <property type="molecule type" value="Genomic_DNA"/>
</dbReference>
<protein>
    <submittedName>
        <fullName evidence="1">TonB-dependent receptor</fullName>
    </submittedName>
</protein>
<accession>A0AC61RH00</accession>